<evidence type="ECO:0000256" key="2">
    <source>
        <dbReference type="ARBA" id="ARBA00022723"/>
    </source>
</evidence>
<feature type="region of interest" description="Disordered" evidence="10">
    <location>
        <begin position="1"/>
        <end position="55"/>
    </location>
</feature>
<dbReference type="Gene3D" id="1.25.40.20">
    <property type="entry name" value="Ankyrin repeat-containing domain"/>
    <property type="match status" value="1"/>
</dbReference>
<feature type="domain" description="Prolyl 4-hydroxylase alpha subunit" evidence="11">
    <location>
        <begin position="464"/>
        <end position="683"/>
    </location>
</feature>
<evidence type="ECO:0000256" key="10">
    <source>
        <dbReference type="SAM" id="MobiDB-lite"/>
    </source>
</evidence>
<keyword evidence="6" id="KW-0223">Dioxygenase</keyword>
<dbReference type="Pfam" id="PF13857">
    <property type="entry name" value="Ank_5"/>
    <property type="match status" value="1"/>
</dbReference>
<evidence type="ECO:0000256" key="5">
    <source>
        <dbReference type="ARBA" id="ARBA00022833"/>
    </source>
</evidence>
<evidence type="ECO:0000256" key="9">
    <source>
        <dbReference type="PROSITE-ProRule" id="PRU00023"/>
    </source>
</evidence>
<evidence type="ECO:0000313" key="13">
    <source>
        <dbReference type="Proteomes" id="UP001530315"/>
    </source>
</evidence>
<dbReference type="AlphaFoldDB" id="A0ABD3N567"/>
<dbReference type="InterPro" id="IPR002110">
    <property type="entry name" value="Ankyrin_rpt"/>
</dbReference>
<feature type="repeat" description="ANK" evidence="9">
    <location>
        <begin position="366"/>
        <end position="398"/>
    </location>
</feature>
<keyword evidence="13" id="KW-1185">Reference proteome</keyword>
<dbReference type="SMART" id="SM00248">
    <property type="entry name" value="ANK"/>
    <property type="match status" value="2"/>
</dbReference>
<feature type="compositionally biased region" description="Acidic residues" evidence="10">
    <location>
        <begin position="127"/>
        <end position="139"/>
    </location>
</feature>
<dbReference type="InterPro" id="IPR017907">
    <property type="entry name" value="Znf_RING_CS"/>
</dbReference>
<evidence type="ECO:0000259" key="11">
    <source>
        <dbReference type="SMART" id="SM00702"/>
    </source>
</evidence>
<proteinExistence type="predicted"/>
<keyword evidence="2" id="KW-0479">Metal-binding</keyword>
<evidence type="ECO:0000313" key="12">
    <source>
        <dbReference type="EMBL" id="KAL3771147.1"/>
    </source>
</evidence>
<comment type="cofactor">
    <cofactor evidence="1">
        <name>L-ascorbate</name>
        <dbReference type="ChEBI" id="CHEBI:38290"/>
    </cofactor>
</comment>
<dbReference type="SUPFAM" id="SSF48403">
    <property type="entry name" value="Ankyrin repeat"/>
    <property type="match status" value="1"/>
</dbReference>
<gene>
    <name evidence="12" type="ORF">ACHAW5_009931</name>
</gene>
<keyword evidence="7" id="KW-0560">Oxidoreductase</keyword>
<evidence type="ECO:0000256" key="7">
    <source>
        <dbReference type="ARBA" id="ARBA00023002"/>
    </source>
</evidence>
<accession>A0ABD3N567</accession>
<dbReference type="InterPro" id="IPR044862">
    <property type="entry name" value="Pro_4_hyd_alph_FE2OG_OXY"/>
</dbReference>
<keyword evidence="3" id="KW-0677">Repeat</keyword>
<keyword evidence="4" id="KW-0863">Zinc-finger</keyword>
<dbReference type="InterPro" id="IPR006620">
    <property type="entry name" value="Pro_4_hyd_alph"/>
</dbReference>
<dbReference type="PROSITE" id="PS50297">
    <property type="entry name" value="ANK_REP_REGION"/>
    <property type="match status" value="1"/>
</dbReference>
<feature type="compositionally biased region" description="Gly residues" evidence="10">
    <location>
        <begin position="242"/>
        <end position="254"/>
    </location>
</feature>
<dbReference type="GO" id="GO:0051213">
    <property type="term" value="F:dioxygenase activity"/>
    <property type="evidence" value="ECO:0007669"/>
    <property type="project" value="UniProtKB-KW"/>
</dbReference>
<evidence type="ECO:0000256" key="3">
    <source>
        <dbReference type="ARBA" id="ARBA00022737"/>
    </source>
</evidence>
<dbReference type="PANTHER" id="PTHR24198">
    <property type="entry name" value="ANKYRIN REPEAT AND PROTEIN KINASE DOMAIN-CONTAINING PROTEIN"/>
    <property type="match status" value="1"/>
</dbReference>
<feature type="region of interest" description="Disordered" evidence="10">
    <location>
        <begin position="125"/>
        <end position="163"/>
    </location>
</feature>
<dbReference type="GO" id="GO:0008270">
    <property type="term" value="F:zinc ion binding"/>
    <property type="evidence" value="ECO:0007669"/>
    <property type="project" value="UniProtKB-KW"/>
</dbReference>
<dbReference type="PROSITE" id="PS00518">
    <property type="entry name" value="ZF_RING_1"/>
    <property type="match status" value="1"/>
</dbReference>
<dbReference type="InterPro" id="IPR036770">
    <property type="entry name" value="Ankyrin_rpt-contain_sf"/>
</dbReference>
<comment type="caution">
    <text evidence="12">The sequence shown here is derived from an EMBL/GenBank/DDBJ whole genome shotgun (WGS) entry which is preliminary data.</text>
</comment>
<dbReference type="Proteomes" id="UP001530315">
    <property type="component" value="Unassembled WGS sequence"/>
</dbReference>
<protein>
    <recommendedName>
        <fullName evidence="11">Prolyl 4-hydroxylase alpha subunit domain-containing protein</fullName>
    </recommendedName>
</protein>
<keyword evidence="5" id="KW-0862">Zinc</keyword>
<dbReference type="Gene3D" id="2.60.120.620">
    <property type="entry name" value="q2cbj1_9rhob like domain"/>
    <property type="match status" value="1"/>
</dbReference>
<keyword evidence="8 9" id="KW-0040">ANK repeat</keyword>
<evidence type="ECO:0000256" key="1">
    <source>
        <dbReference type="ARBA" id="ARBA00001961"/>
    </source>
</evidence>
<evidence type="ECO:0000256" key="8">
    <source>
        <dbReference type="ARBA" id="ARBA00023043"/>
    </source>
</evidence>
<sequence length="693" mass="75693">MARDGRQLDRTLPAATTSSSRDPSEEDRRRANGGGANDDCAKSATTMMPPPPSYDDLLSIDVHWDDEERRNDTRYYPQPTTLASSKYGREYVVERLVPYMASRRLSIVEYASLLGRHGIMRMNGVLLDDDDDDDDDDDGGGSRSQEEEEEEKGRGGRSTTTASCCSACGARRRRRRGGKILGFGPPCFHPLCEPCVWDHLVRRMPAFFPNLRQNVVTCPTCDTGFRGFQHCRDGDDDDASSGGVGGGRSGGHDGVGGREDDDHDDETVVMAADAVDDDGRERRRLRSLARFLGLPGTSDELKSEGRRKVDRDRICGTWEMALRPAIETRQSRTVRSDRFFGAAISSPHLTAAYLDAGVDVNARNEYGQTPLYLACWRGSTSAVRSLLEYGADPGLASNGGSTCFDIASKSGRTEVLRILESHDVAATDEAIARRRDRIPTDIANDRGKCQVSVLIDPLDDHPGAGACIVDDAVSEAQLEQLYRLWESLPVSECDEADGGKLKSPRSARSNGGERDVIDDGAIDISDKSAYRPSRHLFCDAEGVVSTMLEGCVEAARAALMPERRAESSSTNAADGRAEAPPSSVFQHIRFLNYERAGGVLPPHVDLCRVDHASGLRSTHTFILYLTDCEHGGGTALLKQLNDPKVIVVVRPRRGRALIFPHLCPHSGLEVVSAPKLLLRSEVILDLPSPTHSN</sequence>
<evidence type="ECO:0000256" key="4">
    <source>
        <dbReference type="ARBA" id="ARBA00022771"/>
    </source>
</evidence>
<evidence type="ECO:0000256" key="6">
    <source>
        <dbReference type="ARBA" id="ARBA00022964"/>
    </source>
</evidence>
<dbReference type="PROSITE" id="PS50088">
    <property type="entry name" value="ANK_REPEAT"/>
    <property type="match status" value="1"/>
</dbReference>
<dbReference type="SMART" id="SM00702">
    <property type="entry name" value="P4Hc"/>
    <property type="match status" value="1"/>
</dbReference>
<dbReference type="EMBL" id="JALLAZ020001611">
    <property type="protein sequence ID" value="KAL3771147.1"/>
    <property type="molecule type" value="Genomic_DNA"/>
</dbReference>
<dbReference type="PANTHER" id="PTHR24198:SF165">
    <property type="entry name" value="ANKYRIN REPEAT-CONTAINING PROTEIN-RELATED"/>
    <property type="match status" value="1"/>
</dbReference>
<reference evidence="12 13" key="1">
    <citation type="submission" date="2024-10" db="EMBL/GenBank/DDBJ databases">
        <title>Updated reference genomes for cyclostephanoid diatoms.</title>
        <authorList>
            <person name="Roberts W.R."/>
            <person name="Alverson A.J."/>
        </authorList>
    </citation>
    <scope>NUCLEOTIDE SEQUENCE [LARGE SCALE GENOMIC DNA]</scope>
    <source>
        <strain evidence="12 13">AJA276-08</strain>
    </source>
</reference>
<name>A0ABD3N567_9STRA</name>
<organism evidence="12 13">
    <name type="scientific">Stephanodiscus triporus</name>
    <dbReference type="NCBI Taxonomy" id="2934178"/>
    <lineage>
        <taxon>Eukaryota</taxon>
        <taxon>Sar</taxon>
        <taxon>Stramenopiles</taxon>
        <taxon>Ochrophyta</taxon>
        <taxon>Bacillariophyta</taxon>
        <taxon>Coscinodiscophyceae</taxon>
        <taxon>Thalassiosirophycidae</taxon>
        <taxon>Stephanodiscales</taxon>
        <taxon>Stephanodiscaceae</taxon>
        <taxon>Stephanodiscus</taxon>
    </lineage>
</organism>
<dbReference type="Pfam" id="PF13640">
    <property type="entry name" value="2OG-FeII_Oxy_3"/>
    <property type="match status" value="1"/>
</dbReference>
<feature type="region of interest" description="Disordered" evidence="10">
    <location>
        <begin position="232"/>
        <end position="266"/>
    </location>
</feature>
<feature type="region of interest" description="Disordered" evidence="10">
    <location>
        <begin position="494"/>
        <end position="518"/>
    </location>
</feature>